<dbReference type="InterPro" id="IPR005490">
    <property type="entry name" value="LD_TPept_cat_dom"/>
</dbReference>
<dbReference type="PROSITE" id="PS52029">
    <property type="entry name" value="LD_TPASE"/>
    <property type="match status" value="1"/>
</dbReference>
<keyword evidence="11" id="KW-1185">Reference proteome</keyword>
<evidence type="ECO:0000313" key="10">
    <source>
        <dbReference type="EMBL" id="SMY07513.1"/>
    </source>
</evidence>
<evidence type="ECO:0000259" key="9">
    <source>
        <dbReference type="PROSITE" id="PS52029"/>
    </source>
</evidence>
<dbReference type="UniPathway" id="UPA00219"/>
<proteinExistence type="inferred from homology"/>
<accession>A0A238LD85</accession>
<keyword evidence="6 7" id="KW-0961">Cell wall biogenesis/degradation</keyword>
<feature type="active site" description="Proton donor/acceptor" evidence="7">
    <location>
        <position position="428"/>
    </location>
</feature>
<dbReference type="GO" id="GO:0016740">
    <property type="term" value="F:transferase activity"/>
    <property type="evidence" value="ECO:0007669"/>
    <property type="project" value="UniProtKB-KW"/>
</dbReference>
<dbReference type="Gene3D" id="2.40.440.10">
    <property type="entry name" value="L,D-transpeptidase catalytic domain-like"/>
    <property type="match status" value="1"/>
</dbReference>
<dbReference type="Gene3D" id="1.10.101.10">
    <property type="entry name" value="PGBD-like superfamily/PGBD"/>
    <property type="match status" value="1"/>
</dbReference>
<comment type="pathway">
    <text evidence="1 7">Cell wall biogenesis; peptidoglycan biosynthesis.</text>
</comment>
<dbReference type="CDD" id="cd16913">
    <property type="entry name" value="YkuD_like"/>
    <property type="match status" value="1"/>
</dbReference>
<dbReference type="GO" id="GO:0004180">
    <property type="term" value="F:carboxypeptidase activity"/>
    <property type="evidence" value="ECO:0007669"/>
    <property type="project" value="UniProtKB-ARBA"/>
</dbReference>
<dbReference type="GO" id="GO:0008360">
    <property type="term" value="P:regulation of cell shape"/>
    <property type="evidence" value="ECO:0007669"/>
    <property type="project" value="UniProtKB-UniRule"/>
</dbReference>
<evidence type="ECO:0000256" key="7">
    <source>
        <dbReference type="PROSITE-ProRule" id="PRU01373"/>
    </source>
</evidence>
<keyword evidence="4 7" id="KW-0133">Cell shape</keyword>
<keyword evidence="3" id="KW-0808">Transferase</keyword>
<dbReference type="AlphaFoldDB" id="A0A238LD85"/>
<gene>
    <name evidence="10" type="ORF">LOM8899_01649</name>
</gene>
<dbReference type="InterPro" id="IPR052905">
    <property type="entry name" value="LD-transpeptidase_YkuD-like"/>
</dbReference>
<keyword evidence="8" id="KW-0732">Signal</keyword>
<dbReference type="Proteomes" id="UP000201613">
    <property type="component" value="Unassembled WGS sequence"/>
</dbReference>
<dbReference type="SUPFAM" id="SSF47090">
    <property type="entry name" value="PGBD-like"/>
    <property type="match status" value="1"/>
</dbReference>
<dbReference type="InterPro" id="IPR036365">
    <property type="entry name" value="PGBD-like_sf"/>
</dbReference>
<sequence>MKIAVSGRPLGLCLALALTFSATAPLAQSQFSITGFHQSVAESAARDDGLAAFYRERGFEGVWTGSTPEAQNRRNALISALTEVEAHGIPASRYDVDGLIADLRAADNAAEQGRMDVELSRILLRYAHDVNTGILNPRQVVSAIKREVPVLDSAQILADFMAAPSPSGYLRGLAPQAPEYTRLMRRQLELRALLATGGWGPTVPGGALGPGDSGDRVVALRNRLVAMGYMGRSVTQSYDEAITAAVERFQAAHGMTVDGVAGAATLTAINEPVETRLQSVLVAMERERWMNIERGDRHVWVNLTDFHANIVDFDRVTFQTRSVIGALGSDRETPEFSDEMTHMVINPSWYVPRSIIVNEYLPSLRANSGAVSHLQVIDSRGRVVSRNTNFSRFSASSFPYSMRQPPGPRNALGQVKFMFPNQYNIYLHDTPSQNLFTREVRAFSHGCIRLDDPKDFAYHLLAAQESDPVGYFEGILRTGAERRVNLETPIPVHLVYRTAFTSVTGELQFRNDIYGRDARIWQALAREGLVIEAVRG</sequence>
<evidence type="ECO:0000256" key="8">
    <source>
        <dbReference type="SAM" id="SignalP"/>
    </source>
</evidence>
<dbReference type="InterPro" id="IPR038063">
    <property type="entry name" value="Transpep_catalytic_dom"/>
</dbReference>
<comment type="similarity">
    <text evidence="2">Belongs to the YkuD family.</text>
</comment>
<dbReference type="InterPro" id="IPR036366">
    <property type="entry name" value="PGBDSf"/>
</dbReference>
<feature type="domain" description="L,D-TPase catalytic" evidence="9">
    <location>
        <begin position="297"/>
        <end position="472"/>
    </location>
</feature>
<dbReference type="OrthoDB" id="9778545at2"/>
<dbReference type="RefSeq" id="WP_093991704.1">
    <property type="nucleotide sequence ID" value="NZ_FXZK01000002.1"/>
</dbReference>
<evidence type="ECO:0000256" key="3">
    <source>
        <dbReference type="ARBA" id="ARBA00022679"/>
    </source>
</evidence>
<organism evidence="10 11">
    <name type="scientific">Flavimaricola marinus</name>
    <dbReference type="NCBI Taxonomy" id="1819565"/>
    <lineage>
        <taxon>Bacteria</taxon>
        <taxon>Pseudomonadati</taxon>
        <taxon>Pseudomonadota</taxon>
        <taxon>Alphaproteobacteria</taxon>
        <taxon>Rhodobacterales</taxon>
        <taxon>Paracoccaceae</taxon>
        <taxon>Flavimaricola</taxon>
    </lineage>
</organism>
<feature type="signal peptide" evidence="8">
    <location>
        <begin position="1"/>
        <end position="24"/>
    </location>
</feature>
<dbReference type="GO" id="GO:0009252">
    <property type="term" value="P:peptidoglycan biosynthetic process"/>
    <property type="evidence" value="ECO:0007669"/>
    <property type="project" value="UniProtKB-UniPathway"/>
</dbReference>
<dbReference type="PANTHER" id="PTHR41533:SF2">
    <property type="entry name" value="BLR7131 PROTEIN"/>
    <property type="match status" value="1"/>
</dbReference>
<evidence type="ECO:0000313" key="11">
    <source>
        <dbReference type="Proteomes" id="UP000201613"/>
    </source>
</evidence>
<dbReference type="Pfam" id="PF20142">
    <property type="entry name" value="Scaffold"/>
    <property type="match status" value="1"/>
</dbReference>
<feature type="chain" id="PRO_5012918254" evidence="8">
    <location>
        <begin position="25"/>
        <end position="536"/>
    </location>
</feature>
<evidence type="ECO:0000256" key="6">
    <source>
        <dbReference type="ARBA" id="ARBA00023316"/>
    </source>
</evidence>
<evidence type="ECO:0000256" key="1">
    <source>
        <dbReference type="ARBA" id="ARBA00004752"/>
    </source>
</evidence>
<name>A0A238LD85_9RHOB</name>
<evidence type="ECO:0000256" key="2">
    <source>
        <dbReference type="ARBA" id="ARBA00005992"/>
    </source>
</evidence>
<evidence type="ECO:0000256" key="4">
    <source>
        <dbReference type="ARBA" id="ARBA00022960"/>
    </source>
</evidence>
<dbReference type="Pfam" id="PF03734">
    <property type="entry name" value="YkuD"/>
    <property type="match status" value="1"/>
</dbReference>
<protein>
    <submittedName>
        <fullName evidence="10">Murein L,D-transpeptidase</fullName>
    </submittedName>
</protein>
<dbReference type="InterPro" id="IPR002477">
    <property type="entry name" value="Peptidoglycan-bd-like"/>
</dbReference>
<keyword evidence="5 7" id="KW-0573">Peptidoglycan synthesis</keyword>
<dbReference type="PANTHER" id="PTHR41533">
    <property type="entry name" value="L,D-TRANSPEPTIDASE HI_1667-RELATED"/>
    <property type="match status" value="1"/>
</dbReference>
<feature type="active site" description="Nucleophile" evidence="7">
    <location>
        <position position="447"/>
    </location>
</feature>
<dbReference type="Pfam" id="PF01471">
    <property type="entry name" value="PG_binding_1"/>
    <property type="match status" value="1"/>
</dbReference>
<evidence type="ECO:0000256" key="5">
    <source>
        <dbReference type="ARBA" id="ARBA00022984"/>
    </source>
</evidence>
<dbReference type="GO" id="GO:0071555">
    <property type="term" value="P:cell wall organization"/>
    <property type="evidence" value="ECO:0007669"/>
    <property type="project" value="UniProtKB-UniRule"/>
</dbReference>
<dbReference type="EMBL" id="FXZK01000002">
    <property type="protein sequence ID" value="SMY07513.1"/>
    <property type="molecule type" value="Genomic_DNA"/>
</dbReference>
<reference evidence="10 11" key="1">
    <citation type="submission" date="2017-05" db="EMBL/GenBank/DDBJ databases">
        <authorList>
            <person name="Song R."/>
            <person name="Chenine A.L."/>
            <person name="Ruprecht R.M."/>
        </authorList>
    </citation>
    <scope>NUCLEOTIDE SEQUENCE [LARGE SCALE GENOMIC DNA]</scope>
    <source>
        <strain evidence="10 11">CECT 8899</strain>
    </source>
</reference>
<dbReference type="InterPro" id="IPR045380">
    <property type="entry name" value="LD_TPept_scaffold_dom"/>
</dbReference>
<dbReference type="SUPFAM" id="SSF141523">
    <property type="entry name" value="L,D-transpeptidase catalytic domain-like"/>
    <property type="match status" value="1"/>
</dbReference>